<dbReference type="GeneID" id="55821956"/>
<accession>A0A7D5EFX3</accession>
<dbReference type="SUPFAM" id="SSF46785">
    <property type="entry name" value="Winged helix' DNA-binding domain"/>
    <property type="match status" value="1"/>
</dbReference>
<protein>
    <recommendedName>
        <fullName evidence="2">HVO-A0261-like N-terminal domain-containing protein</fullName>
    </recommendedName>
</protein>
<dbReference type="AlphaFoldDB" id="A0A7D5EFX3"/>
<dbReference type="Gene3D" id="1.10.10.10">
    <property type="entry name" value="Winged helix-like DNA-binding domain superfamily/Winged helix DNA-binding domain"/>
    <property type="match status" value="1"/>
</dbReference>
<dbReference type="InterPro" id="IPR036388">
    <property type="entry name" value="WH-like_DNA-bd_sf"/>
</dbReference>
<organism evidence="3 4">
    <name type="scientific">Methanolobus zinderi</name>
    <dbReference type="NCBI Taxonomy" id="536044"/>
    <lineage>
        <taxon>Archaea</taxon>
        <taxon>Methanobacteriati</taxon>
        <taxon>Methanobacteriota</taxon>
        <taxon>Stenosarchaea group</taxon>
        <taxon>Methanomicrobia</taxon>
        <taxon>Methanosarcinales</taxon>
        <taxon>Methanosarcinaceae</taxon>
        <taxon>Methanolobus</taxon>
    </lineage>
</organism>
<feature type="region of interest" description="Disordered" evidence="1">
    <location>
        <begin position="89"/>
        <end position="109"/>
    </location>
</feature>
<dbReference type="InterPro" id="IPR036390">
    <property type="entry name" value="WH_DNA-bd_sf"/>
</dbReference>
<feature type="compositionally biased region" description="Polar residues" evidence="1">
    <location>
        <begin position="99"/>
        <end position="109"/>
    </location>
</feature>
<dbReference type="EMBL" id="CP058215">
    <property type="protein sequence ID" value="QLC50494.1"/>
    <property type="molecule type" value="Genomic_DNA"/>
</dbReference>
<dbReference type="Pfam" id="PF25213">
    <property type="entry name" value="HVO_A0261_N"/>
    <property type="match status" value="1"/>
</dbReference>
<evidence type="ECO:0000259" key="2">
    <source>
        <dbReference type="Pfam" id="PF25213"/>
    </source>
</evidence>
<feature type="domain" description="HVO-A0261-like N-terminal" evidence="2">
    <location>
        <begin position="8"/>
        <end position="85"/>
    </location>
</feature>
<gene>
    <name evidence="3" type="ORF">HWN40_09735</name>
</gene>
<evidence type="ECO:0000313" key="4">
    <source>
        <dbReference type="Proteomes" id="UP000509594"/>
    </source>
</evidence>
<dbReference type="KEGG" id="mzi:HWN40_09735"/>
<reference evidence="3 4" key="1">
    <citation type="submission" date="2020-06" db="EMBL/GenBank/DDBJ databases">
        <title>Methanolobus halotolerans sp. nov., isolated from a saline lake Tus in Siberia.</title>
        <authorList>
            <person name="Shen Y."/>
            <person name="Chen S.-C."/>
            <person name="Lai M.-C."/>
            <person name="Huang H.-H."/>
            <person name="Chiu H.-H."/>
            <person name="Tang S.-L."/>
            <person name="Rogozin D.Y."/>
            <person name="Degermendzhy A.G."/>
        </authorList>
    </citation>
    <scope>NUCLEOTIDE SEQUENCE [LARGE SCALE GENOMIC DNA]</scope>
    <source>
        <strain evidence="3 4">DSM 21339</strain>
    </source>
</reference>
<sequence>MKKESLLDVLLESEMRLDSLLALKEGPRDLEMLLRDMNADEETLLFHMNTLQEYYLVSDNGERYGLTTIGEVIADEMMPLLEHLDELEKTLGPGEGFKSPSNPGYSLRT</sequence>
<keyword evidence="4" id="KW-1185">Reference proteome</keyword>
<proteinExistence type="predicted"/>
<dbReference type="InterPro" id="IPR057527">
    <property type="entry name" value="HVO_A0261-like_N"/>
</dbReference>
<dbReference type="Proteomes" id="UP000509594">
    <property type="component" value="Chromosome"/>
</dbReference>
<dbReference type="RefSeq" id="WP_176965550.1">
    <property type="nucleotide sequence ID" value="NZ_CP058215.1"/>
</dbReference>
<name>A0A7D5EFX3_9EURY</name>
<evidence type="ECO:0000256" key="1">
    <source>
        <dbReference type="SAM" id="MobiDB-lite"/>
    </source>
</evidence>
<evidence type="ECO:0000313" key="3">
    <source>
        <dbReference type="EMBL" id="QLC50494.1"/>
    </source>
</evidence>